<protein>
    <submittedName>
        <fullName evidence="1">Uncharacterized protein</fullName>
    </submittedName>
</protein>
<proteinExistence type="predicted"/>
<accession>A0A398A2I4</accession>
<name>A0A398A2I4_BRACM</name>
<dbReference type="Proteomes" id="UP000264353">
    <property type="component" value="Chromosome A3"/>
</dbReference>
<evidence type="ECO:0000313" key="1">
    <source>
        <dbReference type="EMBL" id="RID71615.1"/>
    </source>
</evidence>
<dbReference type="AlphaFoldDB" id="A0A398A2I4"/>
<gene>
    <name evidence="1" type="ORF">BRARA_C03542</name>
</gene>
<organism evidence="1 2">
    <name type="scientific">Brassica campestris</name>
    <name type="common">Field mustard</name>
    <dbReference type="NCBI Taxonomy" id="3711"/>
    <lineage>
        <taxon>Eukaryota</taxon>
        <taxon>Viridiplantae</taxon>
        <taxon>Streptophyta</taxon>
        <taxon>Embryophyta</taxon>
        <taxon>Tracheophyta</taxon>
        <taxon>Spermatophyta</taxon>
        <taxon>Magnoliopsida</taxon>
        <taxon>eudicotyledons</taxon>
        <taxon>Gunneridae</taxon>
        <taxon>Pentapetalae</taxon>
        <taxon>rosids</taxon>
        <taxon>malvids</taxon>
        <taxon>Brassicales</taxon>
        <taxon>Brassicaceae</taxon>
        <taxon>Brassiceae</taxon>
        <taxon>Brassica</taxon>
    </lineage>
</organism>
<sequence length="115" mass="13345">MCFYGRENNPATSHLALRGIIGSMAQLPLVQLRYTKISVLYLKKLDRVELFLTRYVLHTTVYAIWRERNARKNGDASMPSEVLFRIIDRLVKNRVMSLNSPHDDVSSMDWSCELV</sequence>
<evidence type="ECO:0000313" key="2">
    <source>
        <dbReference type="Proteomes" id="UP000264353"/>
    </source>
</evidence>
<reference evidence="1 2" key="1">
    <citation type="submission" date="2018-06" db="EMBL/GenBank/DDBJ databases">
        <title>WGS assembly of Brassica rapa FPsc.</title>
        <authorList>
            <person name="Bowman J."/>
            <person name="Kohchi T."/>
            <person name="Yamato K."/>
            <person name="Jenkins J."/>
            <person name="Shu S."/>
            <person name="Ishizaki K."/>
            <person name="Yamaoka S."/>
            <person name="Nishihama R."/>
            <person name="Nakamura Y."/>
            <person name="Berger F."/>
            <person name="Adam C."/>
            <person name="Aki S."/>
            <person name="Althoff F."/>
            <person name="Araki T."/>
            <person name="Arteaga-Vazquez M."/>
            <person name="Balasubrmanian S."/>
            <person name="Bauer D."/>
            <person name="Boehm C."/>
            <person name="Briginshaw L."/>
            <person name="Caballero-Perez J."/>
            <person name="Catarino B."/>
            <person name="Chen F."/>
            <person name="Chiyoda S."/>
            <person name="Chovatia M."/>
            <person name="Davies K."/>
            <person name="Delmans M."/>
            <person name="Demura T."/>
            <person name="Dierschke T."/>
            <person name="Dolan L."/>
            <person name="Dorantes-Acosta A."/>
            <person name="Eklund D."/>
            <person name="Florent S."/>
            <person name="Flores-Sandoval E."/>
            <person name="Fujiyama A."/>
            <person name="Fukuzawa H."/>
            <person name="Galik B."/>
            <person name="Grimanelli D."/>
            <person name="Grimwood J."/>
            <person name="Grossniklaus U."/>
            <person name="Hamada T."/>
            <person name="Haseloff J."/>
            <person name="Hetherington A."/>
            <person name="Higo A."/>
            <person name="Hirakawa Y."/>
            <person name="Hundley H."/>
            <person name="Ikeda Y."/>
            <person name="Inoue K."/>
            <person name="Inoue S."/>
            <person name="Ishida S."/>
            <person name="Jia Q."/>
            <person name="Kakita M."/>
            <person name="Kanazawa T."/>
            <person name="Kawai Y."/>
            <person name="Kawashima T."/>
            <person name="Kennedy M."/>
            <person name="Kinose K."/>
            <person name="Kinoshita T."/>
            <person name="Kohara Y."/>
            <person name="Koide E."/>
            <person name="Komatsu K."/>
            <person name="Kopischke S."/>
            <person name="Kubo M."/>
            <person name="Kyozuka J."/>
            <person name="Lagercrantz U."/>
            <person name="Lin S."/>
            <person name="Lindquist E."/>
            <person name="Lipzen A."/>
            <person name="Lu C."/>
            <person name="Luna E."/>
            <person name="Martienssen R."/>
            <person name="Minamino N."/>
            <person name="Mizutani M."/>
            <person name="Mizutani M."/>
            <person name="Mochizuki N."/>
            <person name="Monte I."/>
            <person name="Mosher R."/>
            <person name="Nagasaki H."/>
            <person name="Nakagami H."/>
            <person name="Naramoto S."/>
            <person name="Nishitani K."/>
            <person name="Ohtani M."/>
            <person name="Okamoto T."/>
            <person name="Okumura M."/>
            <person name="Phillips J."/>
            <person name="Pollak B."/>
            <person name="Reinders A."/>
            <person name="Roevekamp M."/>
            <person name="Sano R."/>
            <person name="Sawa S."/>
            <person name="Schmid M."/>
            <person name="Shirakawa M."/>
            <person name="Solano R."/>
            <person name="Spunde A."/>
            <person name="Suetsugu N."/>
            <person name="Sugano S."/>
            <person name="Sugiyama A."/>
            <person name="Sun R."/>
            <person name="Suzuki Y."/>
            <person name="Takenaka M."/>
            <person name="Takezawa D."/>
            <person name="Tomogane H."/>
            <person name="Tsuzuki M."/>
            <person name="Ueda T."/>
            <person name="Umeda M."/>
            <person name="Ward J."/>
            <person name="Watanabe Y."/>
            <person name="Yazaki K."/>
            <person name="Yokoyama R."/>
            <person name="Yoshitake Y."/>
            <person name="Yotsui I."/>
            <person name="Zachgo S."/>
            <person name="Schmutz J."/>
        </authorList>
    </citation>
    <scope>NUCLEOTIDE SEQUENCE [LARGE SCALE GENOMIC DNA]</scope>
    <source>
        <strain evidence="2">cv. B-3</strain>
    </source>
</reference>
<dbReference type="EMBL" id="CM010630">
    <property type="protein sequence ID" value="RID71615.1"/>
    <property type="molecule type" value="Genomic_DNA"/>
</dbReference>